<dbReference type="Proteomes" id="UP001608902">
    <property type="component" value="Unassembled WGS sequence"/>
</dbReference>
<keyword evidence="2" id="KW-0812">Transmembrane</keyword>
<organism evidence="3 4">
    <name type="scientific">Gnathostoma spinigerum</name>
    <dbReference type="NCBI Taxonomy" id="75299"/>
    <lineage>
        <taxon>Eukaryota</taxon>
        <taxon>Metazoa</taxon>
        <taxon>Ecdysozoa</taxon>
        <taxon>Nematoda</taxon>
        <taxon>Chromadorea</taxon>
        <taxon>Rhabditida</taxon>
        <taxon>Spirurina</taxon>
        <taxon>Gnathostomatomorpha</taxon>
        <taxon>Gnathostomatoidea</taxon>
        <taxon>Gnathostomatidae</taxon>
        <taxon>Gnathostoma</taxon>
    </lineage>
</organism>
<comment type="caution">
    <text evidence="3">The sequence shown here is derived from an EMBL/GenBank/DDBJ whole genome shotgun (WGS) entry which is preliminary data.</text>
</comment>
<feature type="compositionally biased region" description="Basic and acidic residues" evidence="1">
    <location>
        <begin position="136"/>
        <end position="145"/>
    </location>
</feature>
<dbReference type="AlphaFoldDB" id="A0ABD6EPM7"/>
<feature type="region of interest" description="Disordered" evidence="1">
    <location>
        <begin position="134"/>
        <end position="209"/>
    </location>
</feature>
<evidence type="ECO:0000256" key="1">
    <source>
        <dbReference type="SAM" id="MobiDB-lite"/>
    </source>
</evidence>
<accession>A0ABD6EPM7</accession>
<keyword evidence="2" id="KW-1133">Transmembrane helix</keyword>
<feature type="transmembrane region" description="Helical" evidence="2">
    <location>
        <begin position="51"/>
        <end position="75"/>
    </location>
</feature>
<feature type="compositionally biased region" description="Basic and acidic residues" evidence="1">
    <location>
        <begin position="95"/>
        <end position="104"/>
    </location>
</feature>
<name>A0ABD6EPM7_9BILA</name>
<sequence>MLIDDGKFIKGVVEIQCFIRNQKYFPVFKSMRQDADRTIESDGNRWTLEKIILWSVVGFLVVLCFFILLLALILASRTEKKIRNPSKNVEEDREMEASEEKDSGRQMISNERPNKRTFEEQSYFALPEAHWNRLPSDMKDSHSEGAQKSSVSDNSASIPPNNPPSAKNNETSSKNLSVGSEPESIERLQSTSQQVLYGDVLSPANNANY</sequence>
<evidence type="ECO:0000256" key="2">
    <source>
        <dbReference type="SAM" id="Phobius"/>
    </source>
</evidence>
<keyword evidence="2" id="KW-0472">Membrane</keyword>
<protein>
    <submittedName>
        <fullName evidence="3">Uncharacterized protein</fullName>
    </submittedName>
</protein>
<feature type="compositionally biased region" description="Low complexity" evidence="1">
    <location>
        <begin position="152"/>
        <end position="169"/>
    </location>
</feature>
<keyword evidence="4" id="KW-1185">Reference proteome</keyword>
<reference evidence="3 4" key="1">
    <citation type="submission" date="2024-08" db="EMBL/GenBank/DDBJ databases">
        <title>Gnathostoma spinigerum genome.</title>
        <authorList>
            <person name="Gonzalez-Bertolin B."/>
            <person name="Monzon S."/>
            <person name="Zaballos A."/>
            <person name="Jimenez P."/>
            <person name="Dekumyoy P."/>
            <person name="Varona S."/>
            <person name="Cuesta I."/>
            <person name="Sumanam S."/>
            <person name="Adisakwattana P."/>
            <person name="Gasser R.B."/>
            <person name="Hernandez-Gonzalez A."/>
            <person name="Young N.D."/>
            <person name="Perteguer M.J."/>
        </authorList>
    </citation>
    <scope>NUCLEOTIDE SEQUENCE [LARGE SCALE GENOMIC DNA]</scope>
    <source>
        <strain evidence="3">AL3</strain>
        <tissue evidence="3">Liver</tissue>
    </source>
</reference>
<proteinExistence type="predicted"/>
<dbReference type="EMBL" id="JBGFUD010002978">
    <property type="protein sequence ID" value="MFH4978210.1"/>
    <property type="molecule type" value="Genomic_DNA"/>
</dbReference>
<feature type="region of interest" description="Disordered" evidence="1">
    <location>
        <begin position="83"/>
        <end position="114"/>
    </location>
</feature>
<gene>
    <name evidence="3" type="ORF">AB6A40_004919</name>
</gene>
<evidence type="ECO:0000313" key="4">
    <source>
        <dbReference type="Proteomes" id="UP001608902"/>
    </source>
</evidence>
<evidence type="ECO:0000313" key="3">
    <source>
        <dbReference type="EMBL" id="MFH4978210.1"/>
    </source>
</evidence>